<dbReference type="InterPro" id="IPR058334">
    <property type="entry name" value="DUF8021"/>
</dbReference>
<protein>
    <recommendedName>
        <fullName evidence="2">DUF8021 domain-containing protein</fullName>
    </recommendedName>
</protein>
<reference evidence="3" key="1">
    <citation type="journal article" date="2023" name="Mol. Phylogenet. Evol.">
        <title>Genome-scale phylogeny and comparative genomics of the fungal order Sordariales.</title>
        <authorList>
            <person name="Hensen N."/>
            <person name="Bonometti L."/>
            <person name="Westerberg I."/>
            <person name="Brannstrom I.O."/>
            <person name="Guillou S."/>
            <person name="Cros-Aarteil S."/>
            <person name="Calhoun S."/>
            <person name="Haridas S."/>
            <person name="Kuo A."/>
            <person name="Mondo S."/>
            <person name="Pangilinan J."/>
            <person name="Riley R."/>
            <person name="LaButti K."/>
            <person name="Andreopoulos B."/>
            <person name="Lipzen A."/>
            <person name="Chen C."/>
            <person name="Yan M."/>
            <person name="Daum C."/>
            <person name="Ng V."/>
            <person name="Clum A."/>
            <person name="Steindorff A."/>
            <person name="Ohm R.A."/>
            <person name="Martin F."/>
            <person name="Silar P."/>
            <person name="Natvig D.O."/>
            <person name="Lalanne C."/>
            <person name="Gautier V."/>
            <person name="Ament-Velasquez S.L."/>
            <person name="Kruys A."/>
            <person name="Hutchinson M.I."/>
            <person name="Powell A.J."/>
            <person name="Barry K."/>
            <person name="Miller A.N."/>
            <person name="Grigoriev I.V."/>
            <person name="Debuchy R."/>
            <person name="Gladieux P."/>
            <person name="Hiltunen Thoren M."/>
            <person name="Johannesson H."/>
        </authorList>
    </citation>
    <scope>NUCLEOTIDE SEQUENCE</scope>
    <source>
        <strain evidence="3">CBS 232.78</strain>
    </source>
</reference>
<evidence type="ECO:0000313" key="3">
    <source>
        <dbReference type="EMBL" id="KAK3391196.1"/>
    </source>
</evidence>
<sequence>MTTTILPWFSLLSAALALATLAPVADPLCSRELLQSHTATYMAAQTTADAYLDLFNHPTVMGGILTGNGSATDSCNVGVPTGVMIFDRRYVIDEVLGTVDCFVTFQTRPDSHEFRAENEKLRFVHTLTVMRNGVERLR</sequence>
<feature type="chain" id="PRO_5042169407" description="DUF8021 domain-containing protein" evidence="1">
    <location>
        <begin position="18"/>
        <end position="138"/>
    </location>
</feature>
<gene>
    <name evidence="3" type="ORF">B0H63DRAFT_520390</name>
</gene>
<organism evidence="3 4">
    <name type="scientific">Podospora didyma</name>
    <dbReference type="NCBI Taxonomy" id="330526"/>
    <lineage>
        <taxon>Eukaryota</taxon>
        <taxon>Fungi</taxon>
        <taxon>Dikarya</taxon>
        <taxon>Ascomycota</taxon>
        <taxon>Pezizomycotina</taxon>
        <taxon>Sordariomycetes</taxon>
        <taxon>Sordariomycetidae</taxon>
        <taxon>Sordariales</taxon>
        <taxon>Podosporaceae</taxon>
        <taxon>Podospora</taxon>
    </lineage>
</organism>
<keyword evidence="4" id="KW-1185">Reference proteome</keyword>
<feature type="domain" description="DUF8021" evidence="2">
    <location>
        <begin position="31"/>
        <end position="128"/>
    </location>
</feature>
<dbReference type="AlphaFoldDB" id="A0AAE0P0M7"/>
<evidence type="ECO:0000313" key="4">
    <source>
        <dbReference type="Proteomes" id="UP001285441"/>
    </source>
</evidence>
<comment type="caution">
    <text evidence="3">The sequence shown here is derived from an EMBL/GenBank/DDBJ whole genome shotgun (WGS) entry which is preliminary data.</text>
</comment>
<accession>A0AAE0P0M7</accession>
<reference evidence="3" key="2">
    <citation type="submission" date="2023-06" db="EMBL/GenBank/DDBJ databases">
        <authorList>
            <consortium name="Lawrence Berkeley National Laboratory"/>
            <person name="Haridas S."/>
            <person name="Hensen N."/>
            <person name="Bonometti L."/>
            <person name="Westerberg I."/>
            <person name="Brannstrom I.O."/>
            <person name="Guillou S."/>
            <person name="Cros-Aarteil S."/>
            <person name="Calhoun S."/>
            <person name="Kuo A."/>
            <person name="Mondo S."/>
            <person name="Pangilinan J."/>
            <person name="Riley R."/>
            <person name="LaButti K."/>
            <person name="Andreopoulos B."/>
            <person name="Lipzen A."/>
            <person name="Chen C."/>
            <person name="Yanf M."/>
            <person name="Daum C."/>
            <person name="Ng V."/>
            <person name="Clum A."/>
            <person name="Steindorff A."/>
            <person name="Ohm R."/>
            <person name="Martin F."/>
            <person name="Silar P."/>
            <person name="Natvig D."/>
            <person name="Lalanne C."/>
            <person name="Gautier V."/>
            <person name="Ament-velasquez S.L."/>
            <person name="Kruys A."/>
            <person name="Hutchinson M.I."/>
            <person name="Powell A.J."/>
            <person name="Barry K."/>
            <person name="Miller A.N."/>
            <person name="Grigoriev I.V."/>
            <person name="Debuchy R."/>
            <person name="Gladieux P."/>
            <person name="Thoren M.H."/>
            <person name="Johannesson H."/>
        </authorList>
    </citation>
    <scope>NUCLEOTIDE SEQUENCE</scope>
    <source>
        <strain evidence="3">CBS 232.78</strain>
    </source>
</reference>
<keyword evidence="1" id="KW-0732">Signal</keyword>
<name>A0AAE0P0M7_9PEZI</name>
<evidence type="ECO:0000256" key="1">
    <source>
        <dbReference type="SAM" id="SignalP"/>
    </source>
</evidence>
<proteinExistence type="predicted"/>
<dbReference type="EMBL" id="JAULSW010000002">
    <property type="protein sequence ID" value="KAK3391196.1"/>
    <property type="molecule type" value="Genomic_DNA"/>
</dbReference>
<evidence type="ECO:0000259" key="2">
    <source>
        <dbReference type="Pfam" id="PF26061"/>
    </source>
</evidence>
<feature type="signal peptide" evidence="1">
    <location>
        <begin position="1"/>
        <end position="17"/>
    </location>
</feature>
<dbReference type="Proteomes" id="UP001285441">
    <property type="component" value="Unassembled WGS sequence"/>
</dbReference>
<dbReference type="Pfam" id="PF26061">
    <property type="entry name" value="DUF8021"/>
    <property type="match status" value="1"/>
</dbReference>